<dbReference type="InterPro" id="IPR007460">
    <property type="entry name" value="BrnT_toxin"/>
</dbReference>
<comment type="caution">
    <text evidence="1">The sequence shown here is derived from an EMBL/GenBank/DDBJ whole genome shotgun (WGS) entry which is preliminary data.</text>
</comment>
<evidence type="ECO:0008006" key="3">
    <source>
        <dbReference type="Google" id="ProtNLM"/>
    </source>
</evidence>
<dbReference type="STRING" id="1801797.A3G06_00345"/>
<dbReference type="AlphaFoldDB" id="A0A1F6Y8Y7"/>
<name>A0A1F6Y8Y7_9BACT</name>
<organism evidence="1 2">
    <name type="scientific">Candidatus Nomurabacteria bacterium RIFCSPLOWO2_12_FULL_46_14</name>
    <dbReference type="NCBI Taxonomy" id="1801797"/>
    <lineage>
        <taxon>Bacteria</taxon>
        <taxon>Candidatus Nomuraibacteriota</taxon>
    </lineage>
</organism>
<dbReference type="Pfam" id="PF04365">
    <property type="entry name" value="BrnT_toxin"/>
    <property type="match status" value="1"/>
</dbReference>
<reference evidence="1 2" key="1">
    <citation type="journal article" date="2016" name="Nat. Commun.">
        <title>Thousands of microbial genomes shed light on interconnected biogeochemical processes in an aquifer system.</title>
        <authorList>
            <person name="Anantharaman K."/>
            <person name="Brown C.T."/>
            <person name="Hug L.A."/>
            <person name="Sharon I."/>
            <person name="Castelle C.J."/>
            <person name="Probst A.J."/>
            <person name="Thomas B.C."/>
            <person name="Singh A."/>
            <person name="Wilkins M.J."/>
            <person name="Karaoz U."/>
            <person name="Brodie E.L."/>
            <person name="Williams K.H."/>
            <person name="Hubbard S.S."/>
            <person name="Banfield J.F."/>
        </authorList>
    </citation>
    <scope>NUCLEOTIDE SEQUENCE [LARGE SCALE GENOMIC DNA]</scope>
</reference>
<dbReference type="Gene3D" id="3.10.450.530">
    <property type="entry name" value="Ribonuclease toxin, BrnT, of type II toxin-antitoxin system"/>
    <property type="match status" value="1"/>
</dbReference>
<sequence length="110" mass="13089">MSDATIETGKNFEKLTGFEWDSGNKGKNQKHKVKDEECEEVFFDYNKKILKDALHSGKEKRYLLIGRTKKKRLLFLVFTIRKDKVRIISARDLNQKEYKLYEEKNKNSKV</sequence>
<gene>
    <name evidence="1" type="ORF">A3G06_00345</name>
</gene>
<protein>
    <recommendedName>
        <fullName evidence="3">Toxin</fullName>
    </recommendedName>
</protein>
<dbReference type="EMBL" id="MFVV01000033">
    <property type="protein sequence ID" value="OGJ02827.1"/>
    <property type="molecule type" value="Genomic_DNA"/>
</dbReference>
<dbReference type="Proteomes" id="UP000176192">
    <property type="component" value="Unassembled WGS sequence"/>
</dbReference>
<proteinExistence type="predicted"/>
<evidence type="ECO:0000313" key="2">
    <source>
        <dbReference type="Proteomes" id="UP000176192"/>
    </source>
</evidence>
<evidence type="ECO:0000313" key="1">
    <source>
        <dbReference type="EMBL" id="OGJ02827.1"/>
    </source>
</evidence>
<dbReference type="InterPro" id="IPR038573">
    <property type="entry name" value="BrnT_sf"/>
</dbReference>
<accession>A0A1F6Y8Y7</accession>